<dbReference type="SMART" id="SM00829">
    <property type="entry name" value="PKS_ER"/>
    <property type="match status" value="1"/>
</dbReference>
<name>A0A484SGM5_9ZZZZ</name>
<dbReference type="SUPFAM" id="SSF50129">
    <property type="entry name" value="GroES-like"/>
    <property type="match status" value="1"/>
</dbReference>
<dbReference type="InterPro" id="IPR020843">
    <property type="entry name" value="ER"/>
</dbReference>
<gene>
    <name evidence="2" type="ORF">ANK1_4134</name>
    <name evidence="3" type="ORF">ANK2_4135</name>
</gene>
<dbReference type="Gene3D" id="3.90.180.10">
    <property type="entry name" value="Medium-chain alcohol dehydrogenases, catalytic domain"/>
    <property type="match status" value="1"/>
</dbReference>
<dbReference type="Gene3D" id="3.40.50.720">
    <property type="entry name" value="NAD(P)-binding Rossmann-like Domain"/>
    <property type="match status" value="1"/>
</dbReference>
<dbReference type="EC" id="1.1.1.1" evidence="3"/>
<dbReference type="GO" id="GO:0004022">
    <property type="term" value="F:alcohol dehydrogenase (NAD+) activity"/>
    <property type="evidence" value="ECO:0007669"/>
    <property type="project" value="UniProtKB-EC"/>
</dbReference>
<dbReference type="CDD" id="cd08276">
    <property type="entry name" value="MDR7"/>
    <property type="match status" value="1"/>
</dbReference>
<protein>
    <submittedName>
        <fullName evidence="3">Alcohol dehydrogenase</fullName>
        <ecNumber evidence="3">1.1.1.1</ecNumber>
    </submittedName>
</protein>
<dbReference type="AlphaFoldDB" id="A0A484SGM5"/>
<dbReference type="Pfam" id="PF00107">
    <property type="entry name" value="ADH_zinc_N"/>
    <property type="match status" value="1"/>
</dbReference>
<dbReference type="SUPFAM" id="SSF51735">
    <property type="entry name" value="NAD(P)-binding Rossmann-fold domains"/>
    <property type="match status" value="1"/>
</dbReference>
<evidence type="ECO:0000259" key="1">
    <source>
        <dbReference type="SMART" id="SM00829"/>
    </source>
</evidence>
<dbReference type="PANTHER" id="PTHR45033:SF2">
    <property type="entry name" value="ZINC-TYPE ALCOHOL DEHYDROGENASE-LIKE PROTEIN C1773.06C"/>
    <property type="match status" value="1"/>
</dbReference>
<dbReference type="InterPro" id="IPR036291">
    <property type="entry name" value="NAD(P)-bd_dom_sf"/>
</dbReference>
<proteinExistence type="predicted"/>
<organism evidence="3">
    <name type="scientific">plant metagenome</name>
    <dbReference type="NCBI Taxonomy" id="1297885"/>
    <lineage>
        <taxon>unclassified sequences</taxon>
        <taxon>metagenomes</taxon>
        <taxon>organismal metagenomes</taxon>
    </lineage>
</organism>
<dbReference type="InterPro" id="IPR011032">
    <property type="entry name" value="GroES-like_sf"/>
</dbReference>
<dbReference type="EMBL" id="CAADIA010000006">
    <property type="protein sequence ID" value="VFR32316.1"/>
    <property type="molecule type" value="Genomic_DNA"/>
</dbReference>
<reference evidence="3" key="1">
    <citation type="submission" date="2019-03" db="EMBL/GenBank/DDBJ databases">
        <authorList>
            <person name="Danneels B."/>
        </authorList>
    </citation>
    <scope>NUCLEOTIDE SEQUENCE</scope>
</reference>
<dbReference type="Pfam" id="PF08240">
    <property type="entry name" value="ADH_N"/>
    <property type="match status" value="1"/>
</dbReference>
<sequence length="337" mass="35523">MSNNRRWELAAHGRQHLSQVQASRPVPGTGEVLVAVEAVSLNYRDHLIVENGLGTDWTFPLVPGTDLAGRVVETGAGVTRFAVGDRVISNDIAGWVDGDAPTEDTNRATIVGRLAEYVVVDAQQLVAAPSSLDAVQASTLPCAALTAWMAVVELAHVRAGQTLVVQGTGGVALFAVQFALAHGARVIVTSSGQAKLDRLATLGPVEGIDRSRHPDWQHEVLRLTQGRGADHILEMAGGDNLGRSLEAVRVGGRISMIGLLGGNHFSGPTGLMLYKRATIAGIGVGSRRVLEDMVRAIDALQLKPVIDAAYDFDALPQALAHLERGAFGKVVVKVGTP</sequence>
<evidence type="ECO:0000313" key="3">
    <source>
        <dbReference type="EMBL" id="VFR61175.1"/>
    </source>
</evidence>
<dbReference type="InterPro" id="IPR013154">
    <property type="entry name" value="ADH-like_N"/>
</dbReference>
<dbReference type="InterPro" id="IPR013149">
    <property type="entry name" value="ADH-like_C"/>
</dbReference>
<dbReference type="PANTHER" id="PTHR45033">
    <property type="match status" value="1"/>
</dbReference>
<evidence type="ECO:0000313" key="2">
    <source>
        <dbReference type="EMBL" id="VFR32316.1"/>
    </source>
</evidence>
<dbReference type="EMBL" id="CAADIF010000005">
    <property type="protein sequence ID" value="VFR61175.1"/>
    <property type="molecule type" value="Genomic_DNA"/>
</dbReference>
<dbReference type="InterPro" id="IPR052711">
    <property type="entry name" value="Zinc_ADH-like"/>
</dbReference>
<feature type="domain" description="Enoyl reductase (ER)" evidence="1">
    <location>
        <begin position="13"/>
        <end position="332"/>
    </location>
</feature>
<accession>A0A484SGM5</accession>
<keyword evidence="3" id="KW-0560">Oxidoreductase</keyword>